<dbReference type="RefSeq" id="WP_377336402.1">
    <property type="nucleotide sequence ID" value="NZ_JBHLUE010000004.1"/>
</dbReference>
<feature type="compositionally biased region" description="Gly residues" evidence="3">
    <location>
        <begin position="142"/>
        <end position="151"/>
    </location>
</feature>
<evidence type="ECO:0000256" key="4">
    <source>
        <dbReference type="SAM" id="Phobius"/>
    </source>
</evidence>
<keyword evidence="1" id="KW-0805">Transcription regulation</keyword>
<feature type="transmembrane region" description="Helical" evidence="4">
    <location>
        <begin position="89"/>
        <end position="109"/>
    </location>
</feature>
<dbReference type="Gene3D" id="1.10.10.1320">
    <property type="entry name" value="Anti-sigma factor, zinc-finger domain"/>
    <property type="match status" value="1"/>
</dbReference>
<protein>
    <submittedName>
        <fullName evidence="5">Anti-sigma factor family protein</fullName>
    </submittedName>
</protein>
<evidence type="ECO:0000256" key="2">
    <source>
        <dbReference type="ARBA" id="ARBA00023163"/>
    </source>
</evidence>
<keyword evidence="4" id="KW-0812">Transmembrane</keyword>
<proteinExistence type="predicted"/>
<comment type="caution">
    <text evidence="5">The sequence shown here is derived from an EMBL/GenBank/DDBJ whole genome shotgun (WGS) entry which is preliminary data.</text>
</comment>
<keyword evidence="6" id="KW-1185">Reference proteome</keyword>
<keyword evidence="4" id="KW-1133">Transmembrane helix</keyword>
<evidence type="ECO:0000313" key="6">
    <source>
        <dbReference type="Proteomes" id="UP001589894"/>
    </source>
</evidence>
<evidence type="ECO:0000313" key="5">
    <source>
        <dbReference type="EMBL" id="MFC0563638.1"/>
    </source>
</evidence>
<dbReference type="InterPro" id="IPR041916">
    <property type="entry name" value="Anti_sigma_zinc_sf"/>
</dbReference>
<feature type="region of interest" description="Disordered" evidence="3">
    <location>
        <begin position="114"/>
        <end position="163"/>
    </location>
</feature>
<sequence>MSRADHSDVGAYAIGALDPENTERFEEHLAGCWACAAELETLIPVVELLSEVDPTTLPALDRPPADDAMLDRMLVTVARDRRRSRRQQSLAIAAGLIVLVMATGGALTIGRHSATRTTAAPPAPTATTSTPAPGDTWVNGEPGPGFGGPDLEGGEKHTATDDSTGVRADLILASKPFGTQLSFAISRLPGPRNCRLVVLRHGGGSEVVSTWMVPVTGYGTASQSMPLLLQAATAVPREDIDRVQVQSIDQKGVATPLVTVRL</sequence>
<dbReference type="Proteomes" id="UP001589894">
    <property type="component" value="Unassembled WGS sequence"/>
</dbReference>
<gene>
    <name evidence="5" type="ORF">ACFFHU_05600</name>
</gene>
<accession>A0ABV6NS94</accession>
<keyword evidence="2" id="KW-0804">Transcription</keyword>
<reference evidence="5 6" key="1">
    <citation type="submission" date="2024-09" db="EMBL/GenBank/DDBJ databases">
        <authorList>
            <person name="Sun Q."/>
            <person name="Mori K."/>
        </authorList>
    </citation>
    <scope>NUCLEOTIDE SEQUENCE [LARGE SCALE GENOMIC DNA]</scope>
    <source>
        <strain evidence="5 6">TBRC 2205</strain>
    </source>
</reference>
<organism evidence="5 6">
    <name type="scientific">Plantactinospora siamensis</name>
    <dbReference type="NCBI Taxonomy" id="555372"/>
    <lineage>
        <taxon>Bacteria</taxon>
        <taxon>Bacillati</taxon>
        <taxon>Actinomycetota</taxon>
        <taxon>Actinomycetes</taxon>
        <taxon>Micromonosporales</taxon>
        <taxon>Micromonosporaceae</taxon>
        <taxon>Plantactinospora</taxon>
    </lineage>
</organism>
<evidence type="ECO:0000256" key="3">
    <source>
        <dbReference type="SAM" id="MobiDB-lite"/>
    </source>
</evidence>
<name>A0ABV6NS94_9ACTN</name>
<keyword evidence="4" id="KW-0472">Membrane</keyword>
<dbReference type="EMBL" id="JBHLUE010000004">
    <property type="protein sequence ID" value="MFC0563638.1"/>
    <property type="molecule type" value="Genomic_DNA"/>
</dbReference>
<evidence type="ECO:0000256" key="1">
    <source>
        <dbReference type="ARBA" id="ARBA00023015"/>
    </source>
</evidence>
<feature type="compositionally biased region" description="Low complexity" evidence="3">
    <location>
        <begin position="115"/>
        <end position="133"/>
    </location>
</feature>